<keyword evidence="1" id="KW-1133">Transmembrane helix</keyword>
<dbReference type="Pfam" id="PF13398">
    <property type="entry name" value="Peptidase_M50B"/>
    <property type="match status" value="1"/>
</dbReference>
<feature type="transmembrane region" description="Helical" evidence="1">
    <location>
        <begin position="126"/>
        <end position="146"/>
    </location>
</feature>
<feature type="transmembrane region" description="Helical" evidence="1">
    <location>
        <begin position="44"/>
        <end position="63"/>
    </location>
</feature>
<dbReference type="RefSeq" id="WP_380602563.1">
    <property type="nucleotide sequence ID" value="NZ_JBHSDU010000014.1"/>
</dbReference>
<evidence type="ECO:0000256" key="1">
    <source>
        <dbReference type="SAM" id="Phobius"/>
    </source>
</evidence>
<keyword evidence="1" id="KW-0812">Transmembrane</keyword>
<protein>
    <submittedName>
        <fullName evidence="2">M50 family metallopeptidase</fullName>
    </submittedName>
</protein>
<sequence>MDRPKGSVELARIHRVPVYLHWSFPVGALFPIGLARFDPVPSIYLLVGYVLLVLWHELGHLVAARLVKHQVVSIEISGTGGLCRTELPRDTRSAVFIYSGGLIAQLILLLIAVPGFWLLDELNSEAFSYFLIVAVVMNAAMFILNVIPGRGINGPTDGFVLWAILKYYVKRMRRE</sequence>
<accession>A0ABV8T2K0</accession>
<evidence type="ECO:0000313" key="2">
    <source>
        <dbReference type="EMBL" id="MFC4312834.1"/>
    </source>
</evidence>
<name>A0ABV8T2K0_9GAMM</name>
<proteinExistence type="predicted"/>
<gene>
    <name evidence="2" type="ORF">ACFPN2_27360</name>
</gene>
<dbReference type="EMBL" id="JBHSDU010000014">
    <property type="protein sequence ID" value="MFC4312834.1"/>
    <property type="molecule type" value="Genomic_DNA"/>
</dbReference>
<comment type="caution">
    <text evidence="2">The sequence shown here is derived from an EMBL/GenBank/DDBJ whole genome shotgun (WGS) entry which is preliminary data.</text>
</comment>
<organism evidence="2 3">
    <name type="scientific">Steroidobacter flavus</name>
    <dbReference type="NCBI Taxonomy" id="1842136"/>
    <lineage>
        <taxon>Bacteria</taxon>
        <taxon>Pseudomonadati</taxon>
        <taxon>Pseudomonadota</taxon>
        <taxon>Gammaproteobacteria</taxon>
        <taxon>Steroidobacterales</taxon>
        <taxon>Steroidobacteraceae</taxon>
        <taxon>Steroidobacter</taxon>
    </lineage>
</organism>
<dbReference type="Proteomes" id="UP001595904">
    <property type="component" value="Unassembled WGS sequence"/>
</dbReference>
<feature type="transmembrane region" description="Helical" evidence="1">
    <location>
        <begin position="95"/>
        <end position="119"/>
    </location>
</feature>
<feature type="transmembrane region" description="Helical" evidence="1">
    <location>
        <begin position="20"/>
        <end position="37"/>
    </location>
</feature>
<reference evidence="3" key="1">
    <citation type="journal article" date="2019" name="Int. J. Syst. Evol. Microbiol.">
        <title>The Global Catalogue of Microorganisms (GCM) 10K type strain sequencing project: providing services to taxonomists for standard genome sequencing and annotation.</title>
        <authorList>
            <consortium name="The Broad Institute Genomics Platform"/>
            <consortium name="The Broad Institute Genome Sequencing Center for Infectious Disease"/>
            <person name="Wu L."/>
            <person name="Ma J."/>
        </authorList>
    </citation>
    <scope>NUCLEOTIDE SEQUENCE [LARGE SCALE GENOMIC DNA]</scope>
    <source>
        <strain evidence="3">CGMCC 1.10759</strain>
    </source>
</reference>
<keyword evidence="3" id="KW-1185">Reference proteome</keyword>
<dbReference type="InterPro" id="IPR049500">
    <property type="entry name" value="Peptidase_M50B-like"/>
</dbReference>
<keyword evidence="1" id="KW-0472">Membrane</keyword>
<evidence type="ECO:0000313" key="3">
    <source>
        <dbReference type="Proteomes" id="UP001595904"/>
    </source>
</evidence>